<sequence>ASKNYVAALHFQALTPTGKLLLLSGLPAVAKPPPSNHSLAAAGYFEFIFVELLRRLEHRRRRRRRRRSCLSVGAPRRQLPTPPDLPATPRADVAAAAAASNTAAFAPWWCPASPRRQQKPPLLRRPAPLTPRCGPDEAGAQQLARASGRRRAPSIRRGAAAAHCAAIKHLCTPWPKALDEPGVMISSCRCEWSLRITCASHHSIREFGLGGLTSASCLTGFRCATSLGSRQSLDRQSNANEFDGSSSQKKLAKLLTNRRLMLRRMAALERAHDSLRQYGRAVEFLLGIGKGGGGGGGGPVKKLDASSAQQAGQTKRTTERQAAHNL</sequence>
<accession>A0A1I8FN81</accession>
<dbReference type="AlphaFoldDB" id="A0A1I8FN81"/>
<name>A0A1I8FN81_9PLAT</name>
<reference evidence="3" key="1">
    <citation type="submission" date="2016-11" db="UniProtKB">
        <authorList>
            <consortium name="WormBaseParasite"/>
        </authorList>
    </citation>
    <scope>IDENTIFICATION</scope>
</reference>
<evidence type="ECO:0000256" key="1">
    <source>
        <dbReference type="SAM" id="MobiDB-lite"/>
    </source>
</evidence>
<proteinExistence type="predicted"/>
<feature type="compositionally biased region" description="Polar residues" evidence="1">
    <location>
        <begin position="306"/>
        <end position="315"/>
    </location>
</feature>
<protein>
    <submittedName>
        <fullName evidence="3">REM-1 domain-containing protein</fullName>
    </submittedName>
</protein>
<feature type="region of interest" description="Disordered" evidence="1">
    <location>
        <begin position="296"/>
        <end position="326"/>
    </location>
</feature>
<dbReference type="WBParaSite" id="maker-unitig_39834-snap-gene-0.2-mRNA-1">
    <property type="protein sequence ID" value="maker-unitig_39834-snap-gene-0.2-mRNA-1"/>
    <property type="gene ID" value="maker-unitig_39834-snap-gene-0.2"/>
</dbReference>
<feature type="region of interest" description="Disordered" evidence="1">
    <location>
        <begin position="116"/>
        <end position="152"/>
    </location>
</feature>
<dbReference type="Proteomes" id="UP000095280">
    <property type="component" value="Unplaced"/>
</dbReference>
<feature type="compositionally biased region" description="Basic and acidic residues" evidence="1">
    <location>
        <begin position="316"/>
        <end position="326"/>
    </location>
</feature>
<organism evidence="2 3">
    <name type="scientific">Macrostomum lignano</name>
    <dbReference type="NCBI Taxonomy" id="282301"/>
    <lineage>
        <taxon>Eukaryota</taxon>
        <taxon>Metazoa</taxon>
        <taxon>Spiralia</taxon>
        <taxon>Lophotrochozoa</taxon>
        <taxon>Platyhelminthes</taxon>
        <taxon>Rhabditophora</taxon>
        <taxon>Macrostomorpha</taxon>
        <taxon>Macrostomida</taxon>
        <taxon>Macrostomidae</taxon>
        <taxon>Macrostomum</taxon>
    </lineage>
</organism>
<feature type="compositionally biased region" description="Low complexity" evidence="1">
    <location>
        <begin position="119"/>
        <end position="132"/>
    </location>
</feature>
<evidence type="ECO:0000313" key="2">
    <source>
        <dbReference type="Proteomes" id="UP000095280"/>
    </source>
</evidence>
<evidence type="ECO:0000313" key="3">
    <source>
        <dbReference type="WBParaSite" id="maker-unitig_39834-snap-gene-0.2-mRNA-1"/>
    </source>
</evidence>
<keyword evidence="2" id="KW-1185">Reference proteome</keyword>
<feature type="region of interest" description="Disordered" evidence="1">
    <location>
        <begin position="64"/>
        <end position="89"/>
    </location>
</feature>